<evidence type="ECO:0000256" key="1">
    <source>
        <dbReference type="SAM" id="SignalP"/>
    </source>
</evidence>
<accession>A0A6J1SSI3</accession>
<dbReference type="GeneID" id="113210453"/>
<keyword evidence="1" id="KW-0732">Signal</keyword>
<reference evidence="3" key="1">
    <citation type="submission" date="2025-08" db="UniProtKB">
        <authorList>
            <consortium name="RefSeq"/>
        </authorList>
    </citation>
    <scope>IDENTIFICATION</scope>
    <source>
        <tissue evidence="3">Whole organism</tissue>
    </source>
</reference>
<dbReference type="AlphaFoldDB" id="A0A6J1SSI3"/>
<dbReference type="OrthoDB" id="8179976at2759"/>
<evidence type="ECO:0000313" key="3">
    <source>
        <dbReference type="RefSeq" id="XP_026284249.1"/>
    </source>
</evidence>
<dbReference type="KEGG" id="foc:113210453"/>
<sequence>MAGEGSVRLSLLSDSMLYAIVALVALLHQPVTQGKAITPFAGPWFAWTEKFSVCEGQYPWSWNIKTTPYNPQKHELQLISGNVTGDKTIDDNFWLKVVMDLRSKNQWSNKGLTFEFKNKACTAVVSNIPGFYSLFFGKEKKPCSIDPGVYRVDQEPIDWNFPNFPIVPYGHYKFRIMSGIGNDMAVCLINEVHLIPKPTT</sequence>
<proteinExistence type="predicted"/>
<gene>
    <name evidence="3" type="primary">LOC113210453</name>
</gene>
<organism evidence="2 3">
    <name type="scientific">Frankliniella occidentalis</name>
    <name type="common">Western flower thrips</name>
    <name type="synonym">Euthrips occidentalis</name>
    <dbReference type="NCBI Taxonomy" id="133901"/>
    <lineage>
        <taxon>Eukaryota</taxon>
        <taxon>Metazoa</taxon>
        <taxon>Ecdysozoa</taxon>
        <taxon>Arthropoda</taxon>
        <taxon>Hexapoda</taxon>
        <taxon>Insecta</taxon>
        <taxon>Pterygota</taxon>
        <taxon>Neoptera</taxon>
        <taxon>Paraneoptera</taxon>
        <taxon>Thysanoptera</taxon>
        <taxon>Terebrantia</taxon>
        <taxon>Thripoidea</taxon>
        <taxon>Thripidae</taxon>
        <taxon>Frankliniella</taxon>
    </lineage>
</organism>
<evidence type="ECO:0000313" key="2">
    <source>
        <dbReference type="Proteomes" id="UP000504606"/>
    </source>
</evidence>
<dbReference type="Proteomes" id="UP000504606">
    <property type="component" value="Unplaced"/>
</dbReference>
<dbReference type="RefSeq" id="XP_026284249.1">
    <property type="nucleotide sequence ID" value="XM_026428464.2"/>
</dbReference>
<protein>
    <submittedName>
        <fullName evidence="3">Uncharacterized protein LOC113210453</fullName>
    </submittedName>
</protein>
<feature type="chain" id="PRO_5026774924" evidence="1">
    <location>
        <begin position="35"/>
        <end position="200"/>
    </location>
</feature>
<name>A0A6J1SSI3_FRAOC</name>
<keyword evidence="2" id="KW-1185">Reference proteome</keyword>
<feature type="signal peptide" evidence="1">
    <location>
        <begin position="1"/>
        <end position="34"/>
    </location>
</feature>